<evidence type="ECO:0000313" key="1">
    <source>
        <dbReference type="EMBL" id="DBA00468.1"/>
    </source>
</evidence>
<dbReference type="PANTHER" id="PTHR11439">
    <property type="entry name" value="GAG-POL-RELATED RETROTRANSPOSON"/>
    <property type="match status" value="1"/>
</dbReference>
<comment type="caution">
    <text evidence="1">The sequence shown here is derived from an EMBL/GenBank/DDBJ whole genome shotgun (WGS) entry which is preliminary data.</text>
</comment>
<protein>
    <submittedName>
        <fullName evidence="1">Uncharacterized protein</fullName>
    </submittedName>
</protein>
<dbReference type="EMBL" id="DAKRPA010000063">
    <property type="protein sequence ID" value="DBA00468.1"/>
    <property type="molecule type" value="Genomic_DNA"/>
</dbReference>
<reference evidence="1" key="2">
    <citation type="journal article" date="2023" name="Microbiol Resour">
        <title>Decontamination and Annotation of the Draft Genome Sequence of the Oomycete Lagenidium giganteum ARSEF 373.</title>
        <authorList>
            <person name="Morgan W.R."/>
            <person name="Tartar A."/>
        </authorList>
    </citation>
    <scope>NUCLEOTIDE SEQUENCE</scope>
    <source>
        <strain evidence="1">ARSEF 373</strain>
    </source>
</reference>
<evidence type="ECO:0000313" key="2">
    <source>
        <dbReference type="Proteomes" id="UP001146120"/>
    </source>
</evidence>
<accession>A0AAV2Z541</accession>
<dbReference type="PANTHER" id="PTHR11439:SF463">
    <property type="entry name" value="REVERSE TRANSCRIPTASE TY1_COPIA-TYPE DOMAIN-CONTAINING PROTEIN"/>
    <property type="match status" value="1"/>
</dbReference>
<gene>
    <name evidence="1" type="ORF">N0F65_002711</name>
</gene>
<proteinExistence type="predicted"/>
<organism evidence="1 2">
    <name type="scientific">Lagenidium giganteum</name>
    <dbReference type="NCBI Taxonomy" id="4803"/>
    <lineage>
        <taxon>Eukaryota</taxon>
        <taxon>Sar</taxon>
        <taxon>Stramenopiles</taxon>
        <taxon>Oomycota</taxon>
        <taxon>Peronosporomycetes</taxon>
        <taxon>Pythiales</taxon>
        <taxon>Pythiaceae</taxon>
    </lineage>
</organism>
<keyword evidence="2" id="KW-1185">Reference proteome</keyword>
<reference evidence="1" key="1">
    <citation type="submission" date="2022-11" db="EMBL/GenBank/DDBJ databases">
        <authorList>
            <person name="Morgan W.R."/>
            <person name="Tartar A."/>
        </authorList>
    </citation>
    <scope>NUCLEOTIDE SEQUENCE</scope>
    <source>
        <strain evidence="1">ARSEF 373</strain>
    </source>
</reference>
<dbReference type="CDD" id="cd09272">
    <property type="entry name" value="RNase_HI_RT_Ty1"/>
    <property type="match status" value="1"/>
</dbReference>
<sequence length="112" mass="12641">MHKGLVMEIATREPAVLDVMTDADYANEQARKSVSGYATFLNGSLESYGSRKQELNAQSTMEAEYLAINEGVRDVIWLRKLCKELWWQFAVPDLVRDNHSALALTEKPGKHS</sequence>
<dbReference type="Proteomes" id="UP001146120">
    <property type="component" value="Unassembled WGS sequence"/>
</dbReference>
<dbReference type="AlphaFoldDB" id="A0AAV2Z541"/>
<name>A0AAV2Z541_9STRA</name>